<dbReference type="Proteomes" id="UP000828390">
    <property type="component" value="Unassembled WGS sequence"/>
</dbReference>
<evidence type="ECO:0000313" key="1">
    <source>
        <dbReference type="EMBL" id="KAH3690932.1"/>
    </source>
</evidence>
<organism evidence="1 2">
    <name type="scientific">Dreissena polymorpha</name>
    <name type="common">Zebra mussel</name>
    <name type="synonym">Mytilus polymorpha</name>
    <dbReference type="NCBI Taxonomy" id="45954"/>
    <lineage>
        <taxon>Eukaryota</taxon>
        <taxon>Metazoa</taxon>
        <taxon>Spiralia</taxon>
        <taxon>Lophotrochozoa</taxon>
        <taxon>Mollusca</taxon>
        <taxon>Bivalvia</taxon>
        <taxon>Autobranchia</taxon>
        <taxon>Heteroconchia</taxon>
        <taxon>Euheterodonta</taxon>
        <taxon>Imparidentia</taxon>
        <taxon>Neoheterodontei</taxon>
        <taxon>Myida</taxon>
        <taxon>Dreissenoidea</taxon>
        <taxon>Dreissenidae</taxon>
        <taxon>Dreissena</taxon>
    </lineage>
</organism>
<comment type="caution">
    <text evidence="1">The sequence shown here is derived from an EMBL/GenBank/DDBJ whole genome shotgun (WGS) entry which is preliminary data.</text>
</comment>
<evidence type="ECO:0000313" key="2">
    <source>
        <dbReference type="Proteomes" id="UP000828390"/>
    </source>
</evidence>
<protein>
    <submittedName>
        <fullName evidence="1">Uncharacterized protein</fullName>
    </submittedName>
</protein>
<keyword evidence="2" id="KW-1185">Reference proteome</keyword>
<reference evidence="1" key="2">
    <citation type="submission" date="2020-11" db="EMBL/GenBank/DDBJ databases">
        <authorList>
            <person name="McCartney M.A."/>
            <person name="Auch B."/>
            <person name="Kono T."/>
            <person name="Mallez S."/>
            <person name="Becker A."/>
            <person name="Gohl D.M."/>
            <person name="Silverstein K.A.T."/>
            <person name="Koren S."/>
            <person name="Bechman K.B."/>
            <person name="Herman A."/>
            <person name="Abrahante J.E."/>
            <person name="Garbe J."/>
        </authorList>
    </citation>
    <scope>NUCLEOTIDE SEQUENCE</scope>
    <source>
        <strain evidence="1">Duluth1</strain>
        <tissue evidence="1">Whole animal</tissue>
    </source>
</reference>
<proteinExistence type="predicted"/>
<gene>
    <name evidence="1" type="ORF">DPMN_192756</name>
</gene>
<sequence>MTNRALLKSIHAPCGSPQGGINVDANFIMFMTEVFGTMAINTMQRKGIYFDIIRYFEVKKRKFEFDSQTDIIFRIQVVLEEISEEKCHQSLSDRLESLKYGKRVLTRWRDILGVNTSIIQS</sequence>
<reference evidence="1" key="1">
    <citation type="journal article" date="2019" name="bioRxiv">
        <title>The Genome of the Zebra Mussel, Dreissena polymorpha: A Resource for Invasive Species Research.</title>
        <authorList>
            <person name="McCartney M.A."/>
            <person name="Auch B."/>
            <person name="Kono T."/>
            <person name="Mallez S."/>
            <person name="Zhang Y."/>
            <person name="Obille A."/>
            <person name="Becker A."/>
            <person name="Abrahante J.E."/>
            <person name="Garbe J."/>
            <person name="Badalamenti J.P."/>
            <person name="Herman A."/>
            <person name="Mangelson H."/>
            <person name="Liachko I."/>
            <person name="Sullivan S."/>
            <person name="Sone E.D."/>
            <person name="Koren S."/>
            <person name="Silverstein K.A.T."/>
            <person name="Beckman K.B."/>
            <person name="Gohl D.M."/>
        </authorList>
    </citation>
    <scope>NUCLEOTIDE SEQUENCE</scope>
    <source>
        <strain evidence="1">Duluth1</strain>
        <tissue evidence="1">Whole animal</tissue>
    </source>
</reference>
<dbReference type="AlphaFoldDB" id="A0A9D3Y1I8"/>
<accession>A0A9D3Y1I8</accession>
<dbReference type="EMBL" id="JAIWYP010000049">
    <property type="protein sequence ID" value="KAH3690932.1"/>
    <property type="molecule type" value="Genomic_DNA"/>
</dbReference>
<name>A0A9D3Y1I8_DREPO</name>